<evidence type="ECO:0000256" key="3">
    <source>
        <dbReference type="SAM" id="Phobius"/>
    </source>
</evidence>
<dbReference type="Proteomes" id="UP000673691">
    <property type="component" value="Unassembled WGS sequence"/>
</dbReference>
<feature type="transmembrane region" description="Helical" evidence="3">
    <location>
        <begin position="51"/>
        <end position="71"/>
    </location>
</feature>
<evidence type="ECO:0000313" key="5">
    <source>
        <dbReference type="Proteomes" id="UP000673691"/>
    </source>
</evidence>
<dbReference type="Pfam" id="PF02936">
    <property type="entry name" value="COX4"/>
    <property type="match status" value="1"/>
</dbReference>
<dbReference type="InterPro" id="IPR036639">
    <property type="entry name" value="Cyt_c_oxidase_su4_sf"/>
</dbReference>
<protein>
    <submittedName>
        <fullName evidence="4">Uncharacterized protein</fullName>
    </submittedName>
</protein>
<evidence type="ECO:0000256" key="1">
    <source>
        <dbReference type="ARBA" id="ARBA00004173"/>
    </source>
</evidence>
<dbReference type="OrthoDB" id="186013at2759"/>
<evidence type="ECO:0000256" key="2">
    <source>
        <dbReference type="ARBA" id="ARBA00023128"/>
    </source>
</evidence>
<dbReference type="SUPFAM" id="SSF81406">
    <property type="entry name" value="Mitochondrial cytochrome c oxidase subunit IV"/>
    <property type="match status" value="1"/>
</dbReference>
<dbReference type="Gene3D" id="1.10.442.10">
    <property type="entry name" value="Cytochrome c oxidase subunit IV"/>
    <property type="match status" value="1"/>
</dbReference>
<dbReference type="GO" id="GO:0005739">
    <property type="term" value="C:mitochondrion"/>
    <property type="evidence" value="ECO:0007669"/>
    <property type="project" value="UniProtKB-SubCell"/>
</dbReference>
<dbReference type="EMBL" id="JAEFCI010003471">
    <property type="protein sequence ID" value="KAG5461551.1"/>
    <property type="molecule type" value="Genomic_DNA"/>
</dbReference>
<dbReference type="GO" id="GO:0045277">
    <property type="term" value="C:respiratory chain complex IV"/>
    <property type="evidence" value="ECO:0007669"/>
    <property type="project" value="InterPro"/>
</dbReference>
<dbReference type="AlphaFoldDB" id="A0A8H7ZY99"/>
<proteinExistence type="predicted"/>
<evidence type="ECO:0000313" key="4">
    <source>
        <dbReference type="EMBL" id="KAG5461551.1"/>
    </source>
</evidence>
<dbReference type="InterPro" id="IPR004203">
    <property type="entry name" value="Cyt_c_oxidase_su4_fam"/>
</dbReference>
<gene>
    <name evidence="4" type="ORF">BJ554DRAFT_6233</name>
</gene>
<keyword evidence="3" id="KW-0812">Transmembrane</keyword>
<sequence>MRLTAQRAIHICCRAEITKRICPGPRRLFVAWWVEFGEHGARKPKPPGHGWRIFGGTTCLVLIGIGAFATIRQFAEPYHPGLTREWQEATNEQLRRHFSDPITGVASEVRKTNCIFRPSVSLHVSALLAASGRRYKGYKGKGAVFVSRSEKDL</sequence>
<name>A0A8H7ZY99_9FUNG</name>
<accession>A0A8H7ZY99</accession>
<keyword evidence="5" id="KW-1185">Reference proteome</keyword>
<reference evidence="4 5" key="1">
    <citation type="journal article" name="Sci. Rep.">
        <title>Genome-scale phylogenetic analyses confirm Olpidium as the closest living zoosporic fungus to the non-flagellated, terrestrial fungi.</title>
        <authorList>
            <person name="Chang Y."/>
            <person name="Rochon D."/>
            <person name="Sekimoto S."/>
            <person name="Wang Y."/>
            <person name="Chovatia M."/>
            <person name="Sandor L."/>
            <person name="Salamov A."/>
            <person name="Grigoriev I.V."/>
            <person name="Stajich J.E."/>
            <person name="Spatafora J.W."/>
        </authorList>
    </citation>
    <scope>NUCLEOTIDE SEQUENCE [LARGE SCALE GENOMIC DNA]</scope>
    <source>
        <strain evidence="4">S191</strain>
    </source>
</reference>
<keyword evidence="3" id="KW-1133">Transmembrane helix</keyword>
<comment type="caution">
    <text evidence="4">The sequence shown here is derived from an EMBL/GenBank/DDBJ whole genome shotgun (WGS) entry which is preliminary data.</text>
</comment>
<keyword evidence="2" id="KW-0496">Mitochondrion</keyword>
<organism evidence="4 5">
    <name type="scientific">Olpidium bornovanus</name>
    <dbReference type="NCBI Taxonomy" id="278681"/>
    <lineage>
        <taxon>Eukaryota</taxon>
        <taxon>Fungi</taxon>
        <taxon>Fungi incertae sedis</taxon>
        <taxon>Olpidiomycota</taxon>
        <taxon>Olpidiomycotina</taxon>
        <taxon>Olpidiomycetes</taxon>
        <taxon>Olpidiales</taxon>
        <taxon>Olpidiaceae</taxon>
        <taxon>Olpidium</taxon>
    </lineage>
</organism>
<comment type="subcellular location">
    <subcellularLocation>
        <location evidence="1">Mitochondrion</location>
    </subcellularLocation>
</comment>
<keyword evidence="3" id="KW-0472">Membrane</keyword>
<dbReference type="GO" id="GO:0006123">
    <property type="term" value="P:mitochondrial electron transport, cytochrome c to oxygen"/>
    <property type="evidence" value="ECO:0007669"/>
    <property type="project" value="InterPro"/>
</dbReference>